<organism evidence="2 3">
    <name type="scientific">Motilimonas cestriensis</name>
    <dbReference type="NCBI Taxonomy" id="2742685"/>
    <lineage>
        <taxon>Bacteria</taxon>
        <taxon>Pseudomonadati</taxon>
        <taxon>Pseudomonadota</taxon>
        <taxon>Gammaproteobacteria</taxon>
        <taxon>Alteromonadales</taxon>
        <taxon>Alteromonadales genera incertae sedis</taxon>
        <taxon>Motilimonas</taxon>
    </lineage>
</organism>
<feature type="chain" id="PRO_5046819527" evidence="1">
    <location>
        <begin position="21"/>
        <end position="233"/>
    </location>
</feature>
<protein>
    <submittedName>
        <fullName evidence="2">Peptidoglycan binding protein CsiV</fullName>
    </submittedName>
</protein>
<gene>
    <name evidence="2" type="ORF">K6Y31_00495</name>
</gene>
<evidence type="ECO:0000313" key="2">
    <source>
        <dbReference type="EMBL" id="MCE2593300.1"/>
    </source>
</evidence>
<dbReference type="PROSITE" id="PS51257">
    <property type="entry name" value="PROKAR_LIPOPROTEIN"/>
    <property type="match status" value="1"/>
</dbReference>
<dbReference type="Proteomes" id="UP001201273">
    <property type="component" value="Unassembled WGS sequence"/>
</dbReference>
<comment type="caution">
    <text evidence="2">The sequence shown here is derived from an EMBL/GenBank/DDBJ whole genome shotgun (WGS) entry which is preliminary data.</text>
</comment>
<evidence type="ECO:0000313" key="3">
    <source>
        <dbReference type="Proteomes" id="UP001201273"/>
    </source>
</evidence>
<accession>A0ABS8W7C1</accession>
<name>A0ABS8W7C1_9GAMM</name>
<dbReference type="Pfam" id="PF10972">
    <property type="entry name" value="CsiV"/>
    <property type="match status" value="1"/>
</dbReference>
<dbReference type="InterPro" id="IPR021241">
    <property type="entry name" value="CsiV"/>
</dbReference>
<dbReference type="RefSeq" id="WP_233050919.1">
    <property type="nucleotide sequence ID" value="NZ_JAIMJA010000001.1"/>
</dbReference>
<keyword evidence="3" id="KW-1185">Reference proteome</keyword>
<feature type="signal peptide" evidence="1">
    <location>
        <begin position="1"/>
        <end position="20"/>
    </location>
</feature>
<sequence>MLQRLLFIFMMLVSLSCAQASERYEVELIAFKHYASADDVPENLSYQLPLLSVDHGVNILANILPSQSIPMVIDGAQVFSGSDEITILPKSSLTMNTEMKRLTRNLAFTPLIHLGWSVAVAVTEAGAPSVRILAGKNFQGRYPLSKSQINADVAGPLFELDGLITLYEDQQLYLETELVLREPPQYLGTATQASQASPSLIEFPVKQRQAVNSGDTYYLDHPLLGLLVKIRKI</sequence>
<proteinExistence type="predicted"/>
<reference evidence="2 3" key="1">
    <citation type="journal article" date="2022" name="Environ. Microbiol. Rep.">
        <title>Eco-phylogenetic analyses reveal divergent evolution of vitamin B12 metabolism in the marine bacterial family 'Psychromonadaceae'.</title>
        <authorList>
            <person name="Jin X."/>
            <person name="Yang Y."/>
            <person name="Cao H."/>
            <person name="Gao B."/>
            <person name="Zhao Z."/>
        </authorList>
    </citation>
    <scope>NUCLEOTIDE SEQUENCE [LARGE SCALE GENOMIC DNA]</scope>
    <source>
        <strain evidence="2 3">MKS20</strain>
    </source>
</reference>
<evidence type="ECO:0000256" key="1">
    <source>
        <dbReference type="SAM" id="SignalP"/>
    </source>
</evidence>
<dbReference type="EMBL" id="JAIMJA010000001">
    <property type="protein sequence ID" value="MCE2593300.1"/>
    <property type="molecule type" value="Genomic_DNA"/>
</dbReference>
<keyword evidence="1" id="KW-0732">Signal</keyword>